<name>A0A6F8ZE12_9FIRM</name>
<gene>
    <name evidence="3" type="ORF">R50_0186</name>
</gene>
<keyword evidence="2" id="KW-0472">Membrane</keyword>
<accession>A0A6F8ZE12</accession>
<feature type="transmembrane region" description="Helical" evidence="2">
    <location>
        <begin position="290"/>
        <end position="309"/>
    </location>
</feature>
<evidence type="ECO:0000256" key="2">
    <source>
        <dbReference type="SAM" id="Phobius"/>
    </source>
</evidence>
<feature type="transmembrane region" description="Helical" evidence="2">
    <location>
        <begin position="321"/>
        <end position="343"/>
    </location>
</feature>
<dbReference type="EMBL" id="LR778114">
    <property type="protein sequence ID" value="CAB1127692.1"/>
    <property type="molecule type" value="Genomic_DNA"/>
</dbReference>
<dbReference type="Proteomes" id="UP000503399">
    <property type="component" value="Chromosome"/>
</dbReference>
<reference evidence="3 4" key="1">
    <citation type="submission" date="2020-02" db="EMBL/GenBank/DDBJ databases">
        <authorList>
            <person name="Hogendoorn C."/>
        </authorList>
    </citation>
    <scope>NUCLEOTIDE SEQUENCE [LARGE SCALE GENOMIC DNA]</scope>
    <source>
        <strain evidence="3">R501</strain>
    </source>
</reference>
<sequence>MAEQERQRMKRDLAGRRAAPASARGTASRARLKPRPRGGIGRYAASYVVLALLLLVWPQGLFSPLALGALAAAGFLWAFGGFLLAVLPGRAWWALTPWLLAGLGYALALAGQPADLGVAQQGALLHLTLVLMAAAGWVMVDDDERRAGHLLAWVGYIAALLALAVVLFQARWLPFLQGLLFTDRWATVFQYPDTAGAVWGAGFLGLVFYRPDTAWERWLARAALVTDGAGLILSLSRGADLVMPLALAAGLALAARRGTWTRILNPLALGGAGALLLSLGWRGHVPATGYGPPVFVAAVAAWVAVWSGLERLWDRLRLSPRAAAGLAAGAGVLLLAALLAVVVERAHRPVVFTAAAPFAIAAPDGAAAGAQVTVRVTAPATLAIYADSRYDNRTLLASRPVSGTARVAVPRLPAGAAAVRFTLTPAHGGSAALLAMRLSGGQSGPYVLDPWFVHVLPRALYTRLLEVNGRQLSIWQRAVFVHDGLRMALARPLLGWGAGGWAAGYRQYQSLPYVSREVHNGWVQWWDDGGILAAAGFAGLLGGLLWAAWRGLRGRLDPDLRWPAAGLAAVSTALLAHSIVDWDFSFFWDELLVAAAWTALMRVTWGEGEEVSALTSYPRVWAVGLASFGLAVLSFLLAGAQQDLNRANLALTRKQPAQVILTDLNRALAADPDLGEAAAMKAQVLGLVLAQSKSPVTAATLGNIAGDFNRAVALNPTNPNLRVAYGNYLTQQRQFAQAVSQYQAAQALAPMKLATVQGALTGDYDVLAQALIAGNREGAVLGAAALRQGVAAYARTRAAIPAGMVANLTLPPLSGAARLAQGVADLLNGRTAAGTVILQGNFGNAQLNAAARAWLAMAGFIAHHQAVKGATGLPGLAYRLVQYGIWKS</sequence>
<feature type="transmembrane region" description="Helical" evidence="2">
    <location>
        <begin position="529"/>
        <end position="548"/>
    </location>
</feature>
<dbReference type="AlphaFoldDB" id="A0A6F8ZE12"/>
<evidence type="ECO:0000313" key="4">
    <source>
        <dbReference type="Proteomes" id="UP000503399"/>
    </source>
</evidence>
<dbReference type="PANTHER" id="PTHR37422:SF23">
    <property type="entry name" value="TEICHURONIC ACID BIOSYNTHESIS PROTEIN TUAE"/>
    <property type="match status" value="1"/>
</dbReference>
<organism evidence="3 4">
    <name type="scientific">Candidatus Hydrogenisulfobacillus filiaventi</name>
    <dbReference type="NCBI Taxonomy" id="2707344"/>
    <lineage>
        <taxon>Bacteria</taxon>
        <taxon>Bacillati</taxon>
        <taxon>Bacillota</taxon>
        <taxon>Clostridia</taxon>
        <taxon>Eubacteriales</taxon>
        <taxon>Clostridiales Family XVII. Incertae Sedis</taxon>
        <taxon>Candidatus Hydrogenisulfobacillus</taxon>
    </lineage>
</organism>
<feature type="transmembrane region" description="Helical" evidence="2">
    <location>
        <begin position="263"/>
        <end position="284"/>
    </location>
</feature>
<proteinExistence type="predicted"/>
<feature type="compositionally biased region" description="Low complexity" evidence="1">
    <location>
        <begin position="16"/>
        <end position="29"/>
    </location>
</feature>
<feature type="transmembrane region" description="Helical" evidence="2">
    <location>
        <begin position="147"/>
        <end position="168"/>
    </location>
</feature>
<dbReference type="InterPro" id="IPR011990">
    <property type="entry name" value="TPR-like_helical_dom_sf"/>
</dbReference>
<feature type="transmembrane region" description="Helical" evidence="2">
    <location>
        <begin position="65"/>
        <end position="85"/>
    </location>
</feature>
<feature type="transmembrane region" description="Helical" evidence="2">
    <location>
        <begin position="123"/>
        <end position="140"/>
    </location>
</feature>
<feature type="transmembrane region" description="Helical" evidence="2">
    <location>
        <begin position="188"/>
        <end position="209"/>
    </location>
</feature>
<feature type="transmembrane region" description="Helical" evidence="2">
    <location>
        <begin position="92"/>
        <end position="111"/>
    </location>
</feature>
<feature type="transmembrane region" description="Helical" evidence="2">
    <location>
        <begin position="617"/>
        <end position="638"/>
    </location>
</feature>
<dbReference type="Gene3D" id="1.25.40.10">
    <property type="entry name" value="Tetratricopeptide repeat domain"/>
    <property type="match status" value="1"/>
</dbReference>
<dbReference type="SUPFAM" id="SSF48452">
    <property type="entry name" value="TPR-like"/>
    <property type="match status" value="1"/>
</dbReference>
<dbReference type="InterPro" id="IPR051533">
    <property type="entry name" value="WaaL-like"/>
</dbReference>
<evidence type="ECO:0000256" key="1">
    <source>
        <dbReference type="SAM" id="MobiDB-lite"/>
    </source>
</evidence>
<feature type="region of interest" description="Disordered" evidence="1">
    <location>
        <begin position="1"/>
        <end position="33"/>
    </location>
</feature>
<evidence type="ECO:0000313" key="3">
    <source>
        <dbReference type="EMBL" id="CAB1127692.1"/>
    </source>
</evidence>
<keyword evidence="2" id="KW-0812">Transmembrane</keyword>
<protein>
    <submittedName>
        <fullName evidence="3">Uncharacterized protein</fullName>
    </submittedName>
</protein>
<feature type="compositionally biased region" description="Basic and acidic residues" evidence="1">
    <location>
        <begin position="1"/>
        <end position="15"/>
    </location>
</feature>
<feature type="transmembrane region" description="Helical" evidence="2">
    <location>
        <begin position="560"/>
        <end position="580"/>
    </location>
</feature>
<dbReference type="PANTHER" id="PTHR37422">
    <property type="entry name" value="TEICHURONIC ACID BIOSYNTHESIS PROTEIN TUAE"/>
    <property type="match status" value="1"/>
</dbReference>
<dbReference type="KEGG" id="hfv:R50_0186"/>
<keyword evidence="2" id="KW-1133">Transmembrane helix</keyword>
<feature type="transmembrane region" description="Helical" evidence="2">
    <location>
        <begin position="40"/>
        <end position="59"/>
    </location>
</feature>
<keyword evidence="4" id="KW-1185">Reference proteome</keyword>